<name>A0A2N5N2C3_9BACL</name>
<evidence type="ECO:0000313" key="3">
    <source>
        <dbReference type="EMBL" id="PLT44479.1"/>
    </source>
</evidence>
<dbReference type="InterPro" id="IPR016181">
    <property type="entry name" value="Acyl_CoA_acyltransferase"/>
</dbReference>
<feature type="domain" description="N-acetyltransferase" evidence="2">
    <location>
        <begin position="1"/>
        <end position="149"/>
    </location>
</feature>
<dbReference type="EMBL" id="NFEZ01000004">
    <property type="protein sequence ID" value="PLT44479.1"/>
    <property type="molecule type" value="Genomic_DNA"/>
</dbReference>
<dbReference type="PROSITE" id="PS51186">
    <property type="entry name" value="GNAT"/>
    <property type="match status" value="1"/>
</dbReference>
<gene>
    <name evidence="3" type="ORF">B8V81_2910</name>
</gene>
<dbReference type="AlphaFoldDB" id="A0A2N5N2C3"/>
<keyword evidence="4" id="KW-1185">Reference proteome</keyword>
<evidence type="ECO:0000256" key="1">
    <source>
        <dbReference type="SAM" id="MobiDB-lite"/>
    </source>
</evidence>
<dbReference type="SUPFAM" id="SSF55729">
    <property type="entry name" value="Acyl-CoA N-acyltransferases (Nat)"/>
    <property type="match status" value="1"/>
</dbReference>
<accession>A0A2N5N2C3</accession>
<dbReference type="Gene3D" id="3.40.630.30">
    <property type="match status" value="1"/>
</dbReference>
<feature type="region of interest" description="Disordered" evidence="1">
    <location>
        <begin position="381"/>
        <end position="437"/>
    </location>
</feature>
<dbReference type="RefSeq" id="WP_101808579.1">
    <property type="nucleotide sequence ID" value="NZ_NFEZ01000004.1"/>
</dbReference>
<evidence type="ECO:0000313" key="4">
    <source>
        <dbReference type="Proteomes" id="UP000234789"/>
    </source>
</evidence>
<protein>
    <recommendedName>
        <fullName evidence="2">N-acetyltransferase domain-containing protein</fullName>
    </recommendedName>
</protein>
<dbReference type="InterPro" id="IPR000182">
    <property type="entry name" value="GNAT_dom"/>
</dbReference>
<comment type="caution">
    <text evidence="3">The sequence shown here is derived from an EMBL/GenBank/DDBJ whole genome shotgun (WGS) entry which is preliminary data.</text>
</comment>
<dbReference type="CDD" id="cd04301">
    <property type="entry name" value="NAT_SF"/>
    <property type="match status" value="1"/>
</dbReference>
<dbReference type="GO" id="GO:0016747">
    <property type="term" value="F:acyltransferase activity, transferring groups other than amino-acyl groups"/>
    <property type="evidence" value="ECO:0007669"/>
    <property type="project" value="InterPro"/>
</dbReference>
<feature type="compositionally biased region" description="Low complexity" evidence="1">
    <location>
        <begin position="387"/>
        <end position="411"/>
    </location>
</feature>
<dbReference type="Proteomes" id="UP000234789">
    <property type="component" value="Unassembled WGS sequence"/>
</dbReference>
<sequence>MKQLRKRLNRQELNEAVALADRIFREEGEPSMGTSFPRIFDPAIGLSIGIAEEGRLVSFIGFVPHQIRIGPALLSVCALGSVCTHPDYRGQGHASVLLQEAFHQAERMEAALMLVSGTRSLYRRGGCHAFGSVRRYRLAAAPDAAQTLPPGMRVRPMAADDWFRLKELADAKPAGYLRSIPDFASELASEAVAAMYGFHHEVLVAEAAGRLLAYVVIAAGPIPDGSDLEPFVVEWGGKAADVLPLARAAMAQLELSSLLLFASAHERRMMQLLEGHPYTDSHNQGTVRIMNLPLLWRQLQPYFEAKAAAAGSRLPDWTVERLAEGEHALALDGRLIPLSARDWTLLLFDGPDAEPDDGPDAFVRQQAAERERDSADLLPALAGASGGSAEAESAAASESGGASSRARASGRTGKPGTAAAAAECPADPRPSSGTSRHLPLTDAEARQLRTYFPLPFPYTAGLSYI</sequence>
<proteinExistence type="predicted"/>
<evidence type="ECO:0000259" key="2">
    <source>
        <dbReference type="PROSITE" id="PS51186"/>
    </source>
</evidence>
<reference evidence="3 4" key="1">
    <citation type="submission" date="2017-05" db="EMBL/GenBank/DDBJ databases">
        <title>Functional genome analysis of Paenibacillus pasadenensis strain R16: insights on endophytic life style and antifungal activity.</title>
        <authorList>
            <person name="Passera A."/>
            <person name="Marcolungo L."/>
            <person name="Casati P."/>
            <person name="Brasca M."/>
            <person name="Quaglino F."/>
            <person name="Delledonne M."/>
        </authorList>
    </citation>
    <scope>NUCLEOTIDE SEQUENCE [LARGE SCALE GENOMIC DNA]</scope>
    <source>
        <strain evidence="3 4">R16</strain>
    </source>
</reference>
<organism evidence="3 4">
    <name type="scientific">Paenibacillus pasadenensis</name>
    <dbReference type="NCBI Taxonomy" id="217090"/>
    <lineage>
        <taxon>Bacteria</taxon>
        <taxon>Bacillati</taxon>
        <taxon>Bacillota</taxon>
        <taxon>Bacilli</taxon>
        <taxon>Bacillales</taxon>
        <taxon>Paenibacillaceae</taxon>
        <taxon>Paenibacillus</taxon>
    </lineage>
</organism>
<dbReference type="Pfam" id="PF13527">
    <property type="entry name" value="Acetyltransf_9"/>
    <property type="match status" value="1"/>
</dbReference>